<proteinExistence type="predicted"/>
<dbReference type="RefSeq" id="WP_256616704.1">
    <property type="nucleotide sequence ID" value="NZ_JANIBK010000143.1"/>
</dbReference>
<name>A0ABT1UA80_9GAMM</name>
<keyword evidence="2" id="KW-1185">Reference proteome</keyword>
<organism evidence="1 2">
    <name type="scientific">Methylomonas rivi</name>
    <dbReference type="NCBI Taxonomy" id="2952226"/>
    <lineage>
        <taxon>Bacteria</taxon>
        <taxon>Pseudomonadati</taxon>
        <taxon>Pseudomonadota</taxon>
        <taxon>Gammaproteobacteria</taxon>
        <taxon>Methylococcales</taxon>
        <taxon>Methylococcaceae</taxon>
        <taxon>Methylomonas</taxon>
    </lineage>
</organism>
<dbReference type="Proteomes" id="UP001524586">
    <property type="component" value="Unassembled WGS sequence"/>
</dbReference>
<comment type="caution">
    <text evidence="1">The sequence shown here is derived from an EMBL/GenBank/DDBJ whole genome shotgun (WGS) entry which is preliminary data.</text>
</comment>
<gene>
    <name evidence="1" type="ORF">NP596_17605</name>
</gene>
<protein>
    <submittedName>
        <fullName evidence="1">Uncharacterized protein</fullName>
    </submittedName>
</protein>
<sequence>MKAIENPGLRFASSRLLKWAGKDQIAVIGLDGSIDHKGPVFLFQLILLGIFCAKDT</sequence>
<reference evidence="1 2" key="1">
    <citation type="submission" date="2022-07" db="EMBL/GenBank/DDBJ databases">
        <title>Methylomonas rivi sp. nov., Methylomonas rosea sp. nov., Methylomonas aureus sp. nov. and Methylomonas subterranea sp. nov., four novel methanotrophs isolated from a freshwater creek and the deep terrestrial subsurface.</title>
        <authorList>
            <person name="Abin C."/>
            <person name="Sankaranarayanan K."/>
            <person name="Garner C."/>
            <person name="Sindelar R."/>
            <person name="Kotary K."/>
            <person name="Garner R."/>
            <person name="Barclay S."/>
            <person name="Lawson P."/>
            <person name="Krumholz L."/>
        </authorList>
    </citation>
    <scope>NUCLEOTIDE SEQUENCE [LARGE SCALE GENOMIC DNA]</scope>
    <source>
        <strain evidence="1 2">WSC-6</strain>
    </source>
</reference>
<evidence type="ECO:0000313" key="2">
    <source>
        <dbReference type="Proteomes" id="UP001524586"/>
    </source>
</evidence>
<accession>A0ABT1UA80</accession>
<evidence type="ECO:0000313" key="1">
    <source>
        <dbReference type="EMBL" id="MCQ8130279.1"/>
    </source>
</evidence>
<dbReference type="EMBL" id="JANIBK010000143">
    <property type="protein sequence ID" value="MCQ8130279.1"/>
    <property type="molecule type" value="Genomic_DNA"/>
</dbReference>